<reference evidence="1 2" key="1">
    <citation type="submission" date="2023-09" db="EMBL/GenBank/DDBJ databases">
        <title>Genomes of two closely related lineages of the louse Polyplax serrata with different host specificities.</title>
        <authorList>
            <person name="Martinu J."/>
            <person name="Tarabai H."/>
            <person name="Stefka J."/>
            <person name="Hypsa V."/>
        </authorList>
    </citation>
    <scope>NUCLEOTIDE SEQUENCE [LARGE SCALE GENOMIC DNA]</scope>
    <source>
        <strain evidence="1">98ZLc_SE</strain>
    </source>
</reference>
<gene>
    <name evidence="1" type="ORF">RUM44_002858</name>
</gene>
<name>A0ABR1AWW8_POLSC</name>
<protein>
    <submittedName>
        <fullName evidence="1">Uncharacterized protein</fullName>
    </submittedName>
</protein>
<evidence type="ECO:0000313" key="1">
    <source>
        <dbReference type="EMBL" id="KAK6630689.1"/>
    </source>
</evidence>
<keyword evidence="2" id="KW-1185">Reference proteome</keyword>
<proteinExistence type="predicted"/>
<organism evidence="1 2">
    <name type="scientific">Polyplax serrata</name>
    <name type="common">Common mouse louse</name>
    <dbReference type="NCBI Taxonomy" id="468196"/>
    <lineage>
        <taxon>Eukaryota</taxon>
        <taxon>Metazoa</taxon>
        <taxon>Ecdysozoa</taxon>
        <taxon>Arthropoda</taxon>
        <taxon>Hexapoda</taxon>
        <taxon>Insecta</taxon>
        <taxon>Pterygota</taxon>
        <taxon>Neoptera</taxon>
        <taxon>Paraneoptera</taxon>
        <taxon>Psocodea</taxon>
        <taxon>Troctomorpha</taxon>
        <taxon>Phthiraptera</taxon>
        <taxon>Anoplura</taxon>
        <taxon>Polyplacidae</taxon>
        <taxon>Polyplax</taxon>
    </lineage>
</organism>
<dbReference type="EMBL" id="JAWJWF010000007">
    <property type="protein sequence ID" value="KAK6630689.1"/>
    <property type="molecule type" value="Genomic_DNA"/>
</dbReference>
<accession>A0ABR1AWW8</accession>
<sequence>MTTLAFSTDLPQINKCCPRGQKFDIYLKCVPTENEVEIDYDSTFSETDGDGDSLSWFPVDSVVNSTTLKIHEHHRDLYLSLLQSNFIINYGQMPNCSSEQATQVAYFKKDVLEIYNFILYENDTMRIHISKPGSFHNPSQGIWHFPVIQRDQDIDLPLPKSSTGKIIITFNEIPFK</sequence>
<comment type="caution">
    <text evidence="1">The sequence shown here is derived from an EMBL/GenBank/DDBJ whole genome shotgun (WGS) entry which is preliminary data.</text>
</comment>
<dbReference type="Proteomes" id="UP001359485">
    <property type="component" value="Unassembled WGS sequence"/>
</dbReference>
<evidence type="ECO:0000313" key="2">
    <source>
        <dbReference type="Proteomes" id="UP001359485"/>
    </source>
</evidence>